<dbReference type="Proteomes" id="UP001597058">
    <property type="component" value="Unassembled WGS sequence"/>
</dbReference>
<protein>
    <submittedName>
        <fullName evidence="1">Uncharacterized protein</fullName>
    </submittedName>
</protein>
<dbReference type="EMBL" id="JBHTMM010000117">
    <property type="protein sequence ID" value="MFD1312402.1"/>
    <property type="molecule type" value="Genomic_DNA"/>
</dbReference>
<gene>
    <name evidence="1" type="ORF">ACFQ5X_42295</name>
</gene>
<reference evidence="2" key="1">
    <citation type="journal article" date="2019" name="Int. J. Syst. Evol. Microbiol.">
        <title>The Global Catalogue of Microorganisms (GCM) 10K type strain sequencing project: providing services to taxonomists for standard genome sequencing and annotation.</title>
        <authorList>
            <consortium name="The Broad Institute Genomics Platform"/>
            <consortium name="The Broad Institute Genome Sequencing Center for Infectious Disease"/>
            <person name="Wu L."/>
            <person name="Ma J."/>
        </authorList>
    </citation>
    <scope>NUCLEOTIDE SEQUENCE [LARGE SCALE GENOMIC DNA]</scope>
    <source>
        <strain evidence="2">CGMCC 4.7020</strain>
    </source>
</reference>
<evidence type="ECO:0000313" key="2">
    <source>
        <dbReference type="Proteomes" id="UP001597058"/>
    </source>
</evidence>
<organism evidence="1 2">
    <name type="scientific">Streptomyces kaempferi</name>
    <dbReference type="NCBI Taxonomy" id="333725"/>
    <lineage>
        <taxon>Bacteria</taxon>
        <taxon>Bacillati</taxon>
        <taxon>Actinomycetota</taxon>
        <taxon>Actinomycetes</taxon>
        <taxon>Kitasatosporales</taxon>
        <taxon>Streptomycetaceae</taxon>
        <taxon>Streptomyces</taxon>
    </lineage>
</organism>
<sequence length="127" mass="13273">MNASSQTPSTAPTVLPLAEALASPFARTRDNGDAVQVLIDRTGLPAPTLVAQPDMVHVMLADIDDMAPWLAELGGRLVVDGAPGCQAWTLVTELERTRRRAAVAVQVHALTVSGQDVLPALRSAVAA</sequence>
<dbReference type="RefSeq" id="WP_381240553.1">
    <property type="nucleotide sequence ID" value="NZ_JBHSKH010000081.1"/>
</dbReference>
<comment type="caution">
    <text evidence="1">The sequence shown here is derived from an EMBL/GenBank/DDBJ whole genome shotgun (WGS) entry which is preliminary data.</text>
</comment>
<accession>A0ABW3XS48</accession>
<proteinExistence type="predicted"/>
<keyword evidence="2" id="KW-1185">Reference proteome</keyword>
<evidence type="ECO:0000313" key="1">
    <source>
        <dbReference type="EMBL" id="MFD1312402.1"/>
    </source>
</evidence>
<name>A0ABW3XS48_9ACTN</name>